<dbReference type="PANTHER" id="PTHR43527:SF2">
    <property type="entry name" value="4-DIPHOSPHOCYTIDYL-2-C-METHYL-D-ERYTHRITOL KINASE, CHLOROPLASTIC"/>
    <property type="match status" value="1"/>
</dbReference>
<keyword evidence="4" id="KW-0547">Nucleotide-binding</keyword>
<proteinExistence type="inferred from homology"/>
<dbReference type="Pfam" id="PF00288">
    <property type="entry name" value="GHMP_kinases_N"/>
    <property type="match status" value="1"/>
</dbReference>
<dbReference type="SUPFAM" id="SSF54211">
    <property type="entry name" value="Ribosomal protein S5 domain 2-like"/>
    <property type="match status" value="1"/>
</dbReference>
<dbReference type="EMBL" id="CAEZSN010000043">
    <property type="protein sequence ID" value="CAB4540910.1"/>
    <property type="molecule type" value="Genomic_DNA"/>
</dbReference>
<dbReference type="AlphaFoldDB" id="A0A6J6HSX4"/>
<dbReference type="InterPro" id="IPR004424">
    <property type="entry name" value="IspE"/>
</dbReference>
<evidence type="ECO:0000313" key="10">
    <source>
        <dbReference type="EMBL" id="CAB4540910.1"/>
    </source>
</evidence>
<evidence type="ECO:0000256" key="2">
    <source>
        <dbReference type="ARBA" id="ARBA00012052"/>
    </source>
</evidence>
<sequence length="303" mass="31014">MERLVQDNQQAGDSVITASAPGKINLYFAVGPKLDNGYHEVCSVYLALNLREQVSVDFADQLSIGVTGSLSAGQLAGVPTDQTNLVVSAARLITDKTLRFEIDKQVPVAGGMGGGSADAAAALCATGELVGSSAKIDAVRLGADVPFAIMGGVALGMGVGEKLTPLELNTELHVVLITTNAGLSTPMVYSHLDELREKDGLVAEFSPPAPTDLIDALAAGDIASIARLAYNDLQRAALSLKPELQETIDAALNAGALTALVSGSGPTVFAIAESAESAERIAKRFGSSALITSGPSAGARLEN</sequence>
<feature type="domain" description="GHMP kinase N-terminal" evidence="8">
    <location>
        <begin position="84"/>
        <end position="152"/>
    </location>
</feature>
<evidence type="ECO:0000256" key="3">
    <source>
        <dbReference type="ARBA" id="ARBA00022679"/>
    </source>
</evidence>
<dbReference type="HAMAP" id="MF_00061">
    <property type="entry name" value="IspE"/>
    <property type="match status" value="1"/>
</dbReference>
<dbReference type="EC" id="2.7.1.148" evidence="2"/>
<dbReference type="EMBL" id="CAEZUR010000126">
    <property type="protein sequence ID" value="CAB4616240.1"/>
    <property type="molecule type" value="Genomic_DNA"/>
</dbReference>
<reference evidence="11" key="1">
    <citation type="submission" date="2020-05" db="EMBL/GenBank/DDBJ databases">
        <authorList>
            <person name="Chiriac C."/>
            <person name="Salcher M."/>
            <person name="Ghai R."/>
            <person name="Kavagutti S V."/>
        </authorList>
    </citation>
    <scope>NUCLEOTIDE SEQUENCE</scope>
</reference>
<name>A0A6J6HSX4_9ZZZZ</name>
<dbReference type="GO" id="GO:0016114">
    <property type="term" value="P:terpenoid biosynthetic process"/>
    <property type="evidence" value="ECO:0007669"/>
    <property type="project" value="InterPro"/>
</dbReference>
<comment type="similarity">
    <text evidence="1">Belongs to the GHMP kinase family. IspE subfamily.</text>
</comment>
<dbReference type="InterPro" id="IPR006204">
    <property type="entry name" value="GHMP_kinase_N_dom"/>
</dbReference>
<feature type="domain" description="GHMP kinase C-terminal" evidence="9">
    <location>
        <begin position="213"/>
        <end position="285"/>
    </location>
</feature>
<evidence type="ECO:0000259" key="9">
    <source>
        <dbReference type="Pfam" id="PF08544"/>
    </source>
</evidence>
<dbReference type="SUPFAM" id="SSF55060">
    <property type="entry name" value="GHMP Kinase, C-terminal domain"/>
    <property type="match status" value="1"/>
</dbReference>
<dbReference type="InterPro" id="IPR014721">
    <property type="entry name" value="Ribsml_uS5_D2-typ_fold_subgr"/>
</dbReference>
<evidence type="ECO:0000256" key="1">
    <source>
        <dbReference type="ARBA" id="ARBA00009684"/>
    </source>
</evidence>
<dbReference type="PANTHER" id="PTHR43527">
    <property type="entry name" value="4-DIPHOSPHOCYTIDYL-2-C-METHYL-D-ERYTHRITOL KINASE, CHLOROPLASTIC"/>
    <property type="match status" value="1"/>
</dbReference>
<dbReference type="Pfam" id="PF08544">
    <property type="entry name" value="GHMP_kinases_C"/>
    <property type="match status" value="1"/>
</dbReference>
<evidence type="ECO:0000313" key="11">
    <source>
        <dbReference type="EMBL" id="CAB4616240.1"/>
    </source>
</evidence>
<accession>A0A6J6HSX4</accession>
<evidence type="ECO:0000256" key="4">
    <source>
        <dbReference type="ARBA" id="ARBA00022741"/>
    </source>
</evidence>
<evidence type="ECO:0000256" key="6">
    <source>
        <dbReference type="ARBA" id="ARBA00022840"/>
    </source>
</evidence>
<gene>
    <name evidence="10" type="ORF">UFOPK1433_00496</name>
    <name evidence="11" type="ORF">UFOPK1843_01145</name>
</gene>
<evidence type="ECO:0000256" key="5">
    <source>
        <dbReference type="ARBA" id="ARBA00022777"/>
    </source>
</evidence>
<dbReference type="InterPro" id="IPR036554">
    <property type="entry name" value="GHMP_kinase_C_sf"/>
</dbReference>
<dbReference type="Gene3D" id="3.30.70.890">
    <property type="entry name" value="GHMP kinase, C-terminal domain"/>
    <property type="match status" value="1"/>
</dbReference>
<dbReference type="Gene3D" id="3.30.230.10">
    <property type="match status" value="1"/>
</dbReference>
<keyword evidence="6" id="KW-0067">ATP-binding</keyword>
<dbReference type="GO" id="GO:0005524">
    <property type="term" value="F:ATP binding"/>
    <property type="evidence" value="ECO:0007669"/>
    <property type="project" value="UniProtKB-KW"/>
</dbReference>
<evidence type="ECO:0000256" key="7">
    <source>
        <dbReference type="ARBA" id="ARBA00032554"/>
    </source>
</evidence>
<keyword evidence="3" id="KW-0808">Transferase</keyword>
<protein>
    <recommendedName>
        <fullName evidence="2">4-(cytidine 5'-diphospho)-2-C-methyl-D-erythritol kinase</fullName>
        <ecNumber evidence="2">2.7.1.148</ecNumber>
    </recommendedName>
    <alternativeName>
        <fullName evidence="7">4-(cytidine-5'-diphospho)-2-C-methyl-D-erythritol kinase</fullName>
    </alternativeName>
</protein>
<dbReference type="InterPro" id="IPR013750">
    <property type="entry name" value="GHMP_kinase_C_dom"/>
</dbReference>
<evidence type="ECO:0000259" key="8">
    <source>
        <dbReference type="Pfam" id="PF00288"/>
    </source>
</evidence>
<organism evidence="11">
    <name type="scientific">freshwater metagenome</name>
    <dbReference type="NCBI Taxonomy" id="449393"/>
    <lineage>
        <taxon>unclassified sequences</taxon>
        <taxon>metagenomes</taxon>
        <taxon>ecological metagenomes</taxon>
    </lineage>
</organism>
<dbReference type="GO" id="GO:0050515">
    <property type="term" value="F:4-(cytidine 5'-diphospho)-2-C-methyl-D-erythritol kinase activity"/>
    <property type="evidence" value="ECO:0007669"/>
    <property type="project" value="UniProtKB-EC"/>
</dbReference>
<dbReference type="InterPro" id="IPR020568">
    <property type="entry name" value="Ribosomal_Su5_D2-typ_SF"/>
</dbReference>
<keyword evidence="5" id="KW-0418">Kinase</keyword>
<dbReference type="PIRSF" id="PIRSF010376">
    <property type="entry name" value="IspE"/>
    <property type="match status" value="1"/>
</dbReference>